<evidence type="ECO:0000256" key="1">
    <source>
        <dbReference type="ARBA" id="ARBA00011245"/>
    </source>
</evidence>
<dbReference type="PANTHER" id="PTHR42801">
    <property type="entry name" value="THIOREDOXIN-DEPENDENT PEROXIDE REDUCTASE"/>
    <property type="match status" value="1"/>
</dbReference>
<dbReference type="PIRSF" id="PIRSF000239">
    <property type="entry name" value="AHPC"/>
    <property type="match status" value="1"/>
</dbReference>
<dbReference type="EMBL" id="LAZR01002557">
    <property type="protein sequence ID" value="KKN28500.1"/>
    <property type="molecule type" value="Genomic_DNA"/>
</dbReference>
<reference evidence="12" key="1">
    <citation type="journal article" date="2015" name="Nature">
        <title>Complex archaea that bridge the gap between prokaryotes and eukaryotes.</title>
        <authorList>
            <person name="Spang A."/>
            <person name="Saw J.H."/>
            <person name="Jorgensen S.L."/>
            <person name="Zaremba-Niedzwiedzka K."/>
            <person name="Martijn J."/>
            <person name="Lind A.E."/>
            <person name="van Eijk R."/>
            <person name="Schleper C."/>
            <person name="Guy L."/>
            <person name="Ettema T.J."/>
        </authorList>
    </citation>
    <scope>NUCLEOTIDE SEQUENCE</scope>
</reference>
<evidence type="ECO:0000256" key="9">
    <source>
        <dbReference type="ARBA" id="ARBA00038489"/>
    </source>
</evidence>
<comment type="caution">
    <text evidence="12">The sequence shown here is derived from an EMBL/GenBank/DDBJ whole genome shotgun (WGS) entry which is preliminary data.</text>
</comment>
<dbReference type="Gene3D" id="3.40.30.10">
    <property type="entry name" value="Glutaredoxin"/>
    <property type="match status" value="1"/>
</dbReference>
<name>A0A0F9P9J2_9ZZZZ</name>
<protein>
    <recommendedName>
        <fullName evidence="2">thioredoxin-dependent peroxiredoxin</fullName>
        <ecNumber evidence="2">1.11.1.24</ecNumber>
    </recommendedName>
    <alternativeName>
        <fullName evidence="8">Thioredoxin peroxidase</fullName>
    </alternativeName>
</protein>
<dbReference type="CDD" id="cd03017">
    <property type="entry name" value="PRX_BCP"/>
    <property type="match status" value="1"/>
</dbReference>
<evidence type="ECO:0000313" key="12">
    <source>
        <dbReference type="EMBL" id="KKN28500.1"/>
    </source>
</evidence>
<evidence type="ECO:0000256" key="4">
    <source>
        <dbReference type="ARBA" id="ARBA00022862"/>
    </source>
</evidence>
<dbReference type="GO" id="GO:0034599">
    <property type="term" value="P:cellular response to oxidative stress"/>
    <property type="evidence" value="ECO:0007669"/>
    <property type="project" value="TreeGrafter"/>
</dbReference>
<accession>A0A0F9P9J2</accession>
<dbReference type="EC" id="1.11.1.24" evidence="2"/>
<dbReference type="InterPro" id="IPR013766">
    <property type="entry name" value="Thioredoxin_domain"/>
</dbReference>
<evidence type="ECO:0000256" key="7">
    <source>
        <dbReference type="ARBA" id="ARBA00023284"/>
    </source>
</evidence>
<comment type="catalytic activity">
    <reaction evidence="10">
        <text>a hydroperoxide + [thioredoxin]-dithiol = an alcohol + [thioredoxin]-disulfide + H2O</text>
        <dbReference type="Rhea" id="RHEA:62620"/>
        <dbReference type="Rhea" id="RHEA-COMP:10698"/>
        <dbReference type="Rhea" id="RHEA-COMP:10700"/>
        <dbReference type="ChEBI" id="CHEBI:15377"/>
        <dbReference type="ChEBI" id="CHEBI:29950"/>
        <dbReference type="ChEBI" id="CHEBI:30879"/>
        <dbReference type="ChEBI" id="CHEBI:35924"/>
        <dbReference type="ChEBI" id="CHEBI:50058"/>
        <dbReference type="EC" id="1.11.1.24"/>
    </reaction>
</comment>
<gene>
    <name evidence="12" type="ORF">LCGC14_0853680</name>
</gene>
<dbReference type="InterPro" id="IPR036249">
    <property type="entry name" value="Thioredoxin-like_sf"/>
</dbReference>
<comment type="similarity">
    <text evidence="9">Belongs to the peroxiredoxin family. BCP/PrxQ subfamily.</text>
</comment>
<organism evidence="12">
    <name type="scientific">marine sediment metagenome</name>
    <dbReference type="NCBI Taxonomy" id="412755"/>
    <lineage>
        <taxon>unclassified sequences</taxon>
        <taxon>metagenomes</taxon>
        <taxon>ecological metagenomes</taxon>
    </lineage>
</organism>
<evidence type="ECO:0000256" key="2">
    <source>
        <dbReference type="ARBA" id="ARBA00013017"/>
    </source>
</evidence>
<keyword evidence="4" id="KW-0049">Antioxidant</keyword>
<keyword evidence="3" id="KW-0575">Peroxidase</keyword>
<evidence type="ECO:0000256" key="3">
    <source>
        <dbReference type="ARBA" id="ARBA00022559"/>
    </source>
</evidence>
<evidence type="ECO:0000259" key="11">
    <source>
        <dbReference type="PROSITE" id="PS51352"/>
    </source>
</evidence>
<comment type="subunit">
    <text evidence="1">Monomer.</text>
</comment>
<proteinExistence type="inferred from homology"/>
<dbReference type="InterPro" id="IPR050924">
    <property type="entry name" value="Peroxiredoxin_BCP/PrxQ"/>
</dbReference>
<dbReference type="PROSITE" id="PS51352">
    <property type="entry name" value="THIOREDOXIN_2"/>
    <property type="match status" value="1"/>
</dbReference>
<keyword evidence="7" id="KW-0676">Redox-active center</keyword>
<dbReference type="Pfam" id="PF00578">
    <property type="entry name" value="AhpC-TSA"/>
    <property type="match status" value="1"/>
</dbReference>
<feature type="domain" description="Thioredoxin" evidence="11">
    <location>
        <begin position="3"/>
        <end position="150"/>
    </location>
</feature>
<dbReference type="GO" id="GO:0005737">
    <property type="term" value="C:cytoplasm"/>
    <property type="evidence" value="ECO:0007669"/>
    <property type="project" value="TreeGrafter"/>
</dbReference>
<dbReference type="InterPro" id="IPR024706">
    <property type="entry name" value="Peroxiredoxin_AhpC-typ"/>
</dbReference>
<evidence type="ECO:0000256" key="5">
    <source>
        <dbReference type="ARBA" id="ARBA00023002"/>
    </source>
</evidence>
<dbReference type="SUPFAM" id="SSF52833">
    <property type="entry name" value="Thioredoxin-like"/>
    <property type="match status" value="1"/>
</dbReference>
<dbReference type="PANTHER" id="PTHR42801:SF4">
    <property type="entry name" value="AHPC_TSA FAMILY PROTEIN"/>
    <property type="match status" value="1"/>
</dbReference>
<dbReference type="InterPro" id="IPR000866">
    <property type="entry name" value="AhpC/TSA"/>
</dbReference>
<keyword evidence="6" id="KW-1015">Disulfide bond</keyword>
<dbReference type="AlphaFoldDB" id="A0A0F9P9J2"/>
<evidence type="ECO:0000256" key="6">
    <source>
        <dbReference type="ARBA" id="ARBA00023157"/>
    </source>
</evidence>
<dbReference type="FunFam" id="3.40.30.10:FF:000007">
    <property type="entry name" value="Thioredoxin-dependent thiol peroxidase"/>
    <property type="match status" value="1"/>
</dbReference>
<dbReference type="GO" id="GO:0045454">
    <property type="term" value="P:cell redox homeostasis"/>
    <property type="evidence" value="ECO:0007669"/>
    <property type="project" value="TreeGrafter"/>
</dbReference>
<evidence type="ECO:0000256" key="10">
    <source>
        <dbReference type="ARBA" id="ARBA00049091"/>
    </source>
</evidence>
<keyword evidence="5" id="KW-0560">Oxidoreductase</keyword>
<sequence length="150" mass="16921">MGLKVGDKIPDFSLMDQNGQVFNSAELRGQKNLVLFFYPKDNTSECTKQACSFRDSYDDFKALGAEVVGISSDTVKSHMRFADTYQFPFRLLSDTDKKVRQSFKIKNSLFVVPGRETYVIDKNGEIISVFNSMKADGHMKRALKALNEVG</sequence>
<dbReference type="GO" id="GO:0008379">
    <property type="term" value="F:thioredoxin peroxidase activity"/>
    <property type="evidence" value="ECO:0007669"/>
    <property type="project" value="TreeGrafter"/>
</dbReference>
<evidence type="ECO:0000256" key="8">
    <source>
        <dbReference type="ARBA" id="ARBA00032824"/>
    </source>
</evidence>